<feature type="transmembrane region" description="Helical" evidence="1">
    <location>
        <begin position="178"/>
        <end position="198"/>
    </location>
</feature>
<accession>A0A7W9B3N7</accession>
<dbReference type="InterPro" id="IPR005625">
    <property type="entry name" value="PepSY-ass_TM"/>
</dbReference>
<protein>
    <submittedName>
        <fullName evidence="2">Putative iron-regulated membrane protein</fullName>
    </submittedName>
</protein>
<comment type="caution">
    <text evidence="2">The sequence shown here is derived from an EMBL/GenBank/DDBJ whole genome shotgun (WGS) entry which is preliminary data.</text>
</comment>
<feature type="transmembrane region" description="Helical" evidence="1">
    <location>
        <begin position="12"/>
        <end position="31"/>
    </location>
</feature>
<organism evidence="2 3">
    <name type="scientific">Sphingopyxis panaciterrulae</name>
    <dbReference type="NCBI Taxonomy" id="462372"/>
    <lineage>
        <taxon>Bacteria</taxon>
        <taxon>Pseudomonadati</taxon>
        <taxon>Pseudomonadota</taxon>
        <taxon>Alphaproteobacteria</taxon>
        <taxon>Sphingomonadales</taxon>
        <taxon>Sphingomonadaceae</taxon>
        <taxon>Sphingopyxis</taxon>
    </lineage>
</organism>
<keyword evidence="1" id="KW-0472">Membrane</keyword>
<dbReference type="Proteomes" id="UP000537161">
    <property type="component" value="Unassembled WGS sequence"/>
</dbReference>
<dbReference type="EMBL" id="JACIJH010000001">
    <property type="protein sequence ID" value="MBB5705381.1"/>
    <property type="molecule type" value="Genomic_DNA"/>
</dbReference>
<dbReference type="PANTHER" id="PTHR34219:SF3">
    <property type="entry name" value="BLL7967 PROTEIN"/>
    <property type="match status" value="1"/>
</dbReference>
<evidence type="ECO:0000313" key="2">
    <source>
        <dbReference type="EMBL" id="MBB5705381.1"/>
    </source>
</evidence>
<dbReference type="Pfam" id="PF03929">
    <property type="entry name" value="PepSY_TM"/>
    <property type="match status" value="1"/>
</dbReference>
<keyword evidence="1" id="KW-1133">Transmembrane helix</keyword>
<dbReference type="AlphaFoldDB" id="A0A7W9B3N7"/>
<reference evidence="2 3" key="1">
    <citation type="submission" date="2020-08" db="EMBL/GenBank/DDBJ databases">
        <title>Genomic Encyclopedia of Type Strains, Phase IV (KMG-IV): sequencing the most valuable type-strain genomes for metagenomic binning, comparative biology and taxonomic classification.</title>
        <authorList>
            <person name="Goeker M."/>
        </authorList>
    </citation>
    <scope>NUCLEOTIDE SEQUENCE [LARGE SCALE GENOMIC DNA]</scope>
    <source>
        <strain evidence="2 3">DSM 27163</strain>
    </source>
</reference>
<feature type="transmembrane region" description="Helical" evidence="1">
    <location>
        <begin position="130"/>
        <end position="151"/>
    </location>
</feature>
<keyword evidence="3" id="KW-1185">Reference proteome</keyword>
<sequence length="364" mass="39870">MMKLLDTLHRWTGGLIGLLLALLGLSGTILLHKDAWIGIPHAGDPLRTDLASVTAATETIMALPGAPQGIIYAHDGFGLHQGRFALGEGAGFYADQSGRVVAGWASQWERPELWIFDFHHHLFAGDSGEWVTGIAGLCGLFFVVTGAILWWRTRKSFRLRLWPKRMSRPAIVTHHRDLGVVVAPLLLLSLVTGTMMIFRPFAMAMVAPFGPVAETVKSMEPPKYESGPLAAKPDYAAMFAAARRRFPTAEFRILSLPRKAGDPISLRMRQQAEWLPNGRTTLWFDAATGRILGARDALAMAPGAQAFNKAYPLHSGKVGGLLWRLVLTLSGLSLTMLGSFAVWTFWFRRPKPAKRAAKTALAPS</sequence>
<keyword evidence="1" id="KW-0812">Transmembrane</keyword>
<evidence type="ECO:0000313" key="3">
    <source>
        <dbReference type="Proteomes" id="UP000537161"/>
    </source>
</evidence>
<proteinExistence type="predicted"/>
<name>A0A7W9B3N7_9SPHN</name>
<feature type="transmembrane region" description="Helical" evidence="1">
    <location>
        <begin position="321"/>
        <end position="346"/>
    </location>
</feature>
<gene>
    <name evidence="2" type="ORF">FHR21_000706</name>
</gene>
<evidence type="ECO:0000256" key="1">
    <source>
        <dbReference type="SAM" id="Phobius"/>
    </source>
</evidence>
<dbReference type="PANTHER" id="PTHR34219">
    <property type="entry name" value="IRON-REGULATED INNER MEMBRANE PROTEIN-RELATED"/>
    <property type="match status" value="1"/>
</dbReference>